<dbReference type="AlphaFoldDB" id="A0AB36DQF5"/>
<gene>
    <name evidence="1" type="ORF">AO370_0367</name>
</gene>
<name>A0AB36DQF5_MORCA</name>
<dbReference type="Proteomes" id="UP000078295">
    <property type="component" value="Unassembled WGS sequence"/>
</dbReference>
<accession>A0AB36DQF5</accession>
<protein>
    <submittedName>
        <fullName evidence="1">Uncharacterized protein</fullName>
    </submittedName>
</protein>
<evidence type="ECO:0000313" key="1">
    <source>
        <dbReference type="EMBL" id="OAV27026.1"/>
    </source>
</evidence>
<organism evidence="1 2">
    <name type="scientific">Moraxella catarrhalis</name>
    <name type="common">Branhamella catarrhalis</name>
    <dbReference type="NCBI Taxonomy" id="480"/>
    <lineage>
        <taxon>Bacteria</taxon>
        <taxon>Pseudomonadati</taxon>
        <taxon>Pseudomonadota</taxon>
        <taxon>Gammaproteobacteria</taxon>
        <taxon>Moraxellales</taxon>
        <taxon>Moraxellaceae</taxon>
        <taxon>Moraxella</taxon>
    </lineage>
</organism>
<proteinExistence type="predicted"/>
<comment type="caution">
    <text evidence="1">The sequence shown here is derived from an EMBL/GenBank/DDBJ whole genome shotgun (WGS) entry which is preliminary data.</text>
</comment>
<evidence type="ECO:0000313" key="2">
    <source>
        <dbReference type="Proteomes" id="UP000078295"/>
    </source>
</evidence>
<dbReference type="EMBL" id="LXHQ01000016">
    <property type="protein sequence ID" value="OAV27026.1"/>
    <property type="molecule type" value="Genomic_DNA"/>
</dbReference>
<reference evidence="1 2" key="1">
    <citation type="journal article" date="2016" name="Genome Biol. Evol.">
        <title>Comparative Genomic Analyses of the Moraxella catarrhalis Serosensitive and Seroresistant Lineages Demonstrate Their Independent Evolution.</title>
        <authorList>
            <person name="Earl J.P."/>
            <person name="de Vries S.P."/>
            <person name="Ahmed A."/>
            <person name="Powell E."/>
            <person name="Schultz M.P."/>
            <person name="Hermans P.W."/>
            <person name="Hill D.J."/>
            <person name="Zhou Z."/>
            <person name="Constantinidou C.I."/>
            <person name="Hu F.Z."/>
            <person name="Bootsma H.J."/>
            <person name="Ehrlich G.D."/>
        </authorList>
    </citation>
    <scope>NUCLEOTIDE SEQUENCE [LARGE SCALE GENOMIC DNA]</scope>
    <source>
        <strain evidence="1 2">F23</strain>
    </source>
</reference>
<sequence>MLSTNCYQGQVCPNLSDQKSLKTICICYLNVNLSFGKKLDCY</sequence>